<evidence type="ECO:0000256" key="3">
    <source>
        <dbReference type="SAM" id="Phobius"/>
    </source>
</evidence>
<dbReference type="InterPro" id="IPR013083">
    <property type="entry name" value="Znf_RING/FYVE/PHD"/>
</dbReference>
<evidence type="ECO:0000313" key="5">
    <source>
        <dbReference type="EMBL" id="CDW84456.1"/>
    </source>
</evidence>
<proteinExistence type="predicted"/>
<keyword evidence="1" id="KW-0862">Zinc</keyword>
<evidence type="ECO:0000256" key="1">
    <source>
        <dbReference type="PROSITE-ProRule" id="PRU00175"/>
    </source>
</evidence>
<dbReference type="PROSITE" id="PS50089">
    <property type="entry name" value="ZF_RING_2"/>
    <property type="match status" value="1"/>
</dbReference>
<dbReference type="Gene3D" id="3.30.40.10">
    <property type="entry name" value="Zinc/RING finger domain, C3HC4 (zinc finger)"/>
    <property type="match status" value="1"/>
</dbReference>
<keyword evidence="6" id="KW-1185">Reference proteome</keyword>
<dbReference type="SMART" id="SM00184">
    <property type="entry name" value="RING"/>
    <property type="match status" value="1"/>
</dbReference>
<dbReference type="PANTHER" id="PTHR46225">
    <property type="entry name" value="C3H4 TYPE ZINC FINGER PROTEIN"/>
    <property type="match status" value="1"/>
</dbReference>
<dbReference type="PANTHER" id="PTHR46225:SF19">
    <property type="entry name" value="RING-TYPE DOMAIN-CONTAINING PROTEIN"/>
    <property type="match status" value="1"/>
</dbReference>
<feature type="region of interest" description="Disordered" evidence="2">
    <location>
        <begin position="1"/>
        <end position="68"/>
    </location>
</feature>
<feature type="transmembrane region" description="Helical" evidence="3">
    <location>
        <begin position="155"/>
        <end position="179"/>
    </location>
</feature>
<dbReference type="SUPFAM" id="SSF57850">
    <property type="entry name" value="RING/U-box"/>
    <property type="match status" value="1"/>
</dbReference>
<dbReference type="InterPro" id="IPR001841">
    <property type="entry name" value="Znf_RING"/>
</dbReference>
<protein>
    <submittedName>
        <fullName evidence="5">Zinc finger protein</fullName>
    </submittedName>
</protein>
<name>A0A078AR62_STYLE</name>
<dbReference type="Proteomes" id="UP000039865">
    <property type="component" value="Unassembled WGS sequence"/>
</dbReference>
<feature type="transmembrane region" description="Helical" evidence="3">
    <location>
        <begin position="191"/>
        <end position="213"/>
    </location>
</feature>
<feature type="transmembrane region" description="Helical" evidence="3">
    <location>
        <begin position="233"/>
        <end position="266"/>
    </location>
</feature>
<dbReference type="GO" id="GO:0008270">
    <property type="term" value="F:zinc ion binding"/>
    <property type="evidence" value="ECO:0007669"/>
    <property type="project" value="UniProtKB-KW"/>
</dbReference>
<feature type="domain" description="RING-type" evidence="4">
    <location>
        <begin position="309"/>
        <end position="352"/>
    </location>
</feature>
<sequence length="361" mass="41635">METHEQQDAYKENDNQYEIQHLNQKDINEADNGVELAQSSDTQKKNAPMNTNKDSHFDPKSDQPAPNEKQFETNFKNITKRQQSFKEFRRSVYDGPVQPENEYNEAQLLKAKRESVQQCIIYSLSCGIWIGYGVGNRDAVNIKTPDYSCNTPISTWLIVMGATYGLQFIFSYIQMMIVFTKKEKSKHAVQVLNLLHFILITNFQVTWLIYGNTFHYSSNSMMCRKNDKQYQIMWVLMMISISIGYAIFLAYAIISGCCICLCCIIFGKAGKSRQQSDITGKMPFMNAIKILSKKNSKKVEETSKNSNDCTICLAKLQDDQEITELNCEMGHYFHTDCIQNWMKKKPECPLCKKPVEAIKMF</sequence>
<dbReference type="OMA" id="NCEMGHY"/>
<feature type="compositionally biased region" description="Basic and acidic residues" evidence="2">
    <location>
        <begin position="1"/>
        <end position="14"/>
    </location>
</feature>
<gene>
    <name evidence="5" type="primary">Contig18722.g19880</name>
    <name evidence="5" type="ORF">STYLEM_13519</name>
</gene>
<keyword evidence="3" id="KW-0812">Transmembrane</keyword>
<keyword evidence="3" id="KW-1133">Transmembrane helix</keyword>
<evidence type="ECO:0000259" key="4">
    <source>
        <dbReference type="PROSITE" id="PS50089"/>
    </source>
</evidence>
<dbReference type="Pfam" id="PF13639">
    <property type="entry name" value="zf-RING_2"/>
    <property type="match status" value="1"/>
</dbReference>
<organism evidence="5 6">
    <name type="scientific">Stylonychia lemnae</name>
    <name type="common">Ciliate</name>
    <dbReference type="NCBI Taxonomy" id="5949"/>
    <lineage>
        <taxon>Eukaryota</taxon>
        <taxon>Sar</taxon>
        <taxon>Alveolata</taxon>
        <taxon>Ciliophora</taxon>
        <taxon>Intramacronucleata</taxon>
        <taxon>Spirotrichea</taxon>
        <taxon>Stichotrichia</taxon>
        <taxon>Sporadotrichida</taxon>
        <taxon>Oxytrichidae</taxon>
        <taxon>Stylonychinae</taxon>
        <taxon>Stylonychia</taxon>
    </lineage>
</organism>
<reference evidence="5 6" key="1">
    <citation type="submission" date="2014-06" db="EMBL/GenBank/DDBJ databases">
        <authorList>
            <person name="Swart Estienne"/>
        </authorList>
    </citation>
    <scope>NUCLEOTIDE SEQUENCE [LARGE SCALE GENOMIC DNA]</scope>
    <source>
        <strain evidence="5 6">130c</strain>
    </source>
</reference>
<dbReference type="OrthoDB" id="422021at2759"/>
<dbReference type="AlphaFoldDB" id="A0A078AR62"/>
<dbReference type="EMBL" id="CCKQ01012815">
    <property type="protein sequence ID" value="CDW84456.1"/>
    <property type="molecule type" value="Genomic_DNA"/>
</dbReference>
<keyword evidence="3" id="KW-0472">Membrane</keyword>
<keyword evidence="1" id="KW-0863">Zinc-finger</keyword>
<dbReference type="InParanoid" id="A0A078AR62"/>
<evidence type="ECO:0000313" key="6">
    <source>
        <dbReference type="Proteomes" id="UP000039865"/>
    </source>
</evidence>
<accession>A0A078AR62</accession>
<evidence type="ECO:0000256" key="2">
    <source>
        <dbReference type="SAM" id="MobiDB-lite"/>
    </source>
</evidence>
<keyword evidence="1" id="KW-0479">Metal-binding</keyword>